<feature type="non-terminal residue" evidence="1">
    <location>
        <position position="49"/>
    </location>
</feature>
<comment type="caution">
    <text evidence="1">The sequence shown here is derived from an EMBL/GenBank/DDBJ whole genome shotgun (WGS) entry which is preliminary data.</text>
</comment>
<gene>
    <name evidence="1" type="ORF">AFUS01_LOCUS16969</name>
</gene>
<evidence type="ECO:0000313" key="1">
    <source>
        <dbReference type="EMBL" id="CAG7728166.1"/>
    </source>
</evidence>
<dbReference type="Proteomes" id="UP000708208">
    <property type="component" value="Unassembled WGS sequence"/>
</dbReference>
<evidence type="ECO:0000313" key="2">
    <source>
        <dbReference type="Proteomes" id="UP000708208"/>
    </source>
</evidence>
<accession>A0A8J2P8X0</accession>
<dbReference type="EMBL" id="CAJVCH010159472">
    <property type="protein sequence ID" value="CAG7728166.1"/>
    <property type="molecule type" value="Genomic_DNA"/>
</dbReference>
<reference evidence="1" key="1">
    <citation type="submission" date="2021-06" db="EMBL/GenBank/DDBJ databases">
        <authorList>
            <person name="Hodson N. C."/>
            <person name="Mongue J. A."/>
            <person name="Jaron S. K."/>
        </authorList>
    </citation>
    <scope>NUCLEOTIDE SEQUENCE</scope>
</reference>
<proteinExistence type="predicted"/>
<name>A0A8J2P8X0_9HEXA</name>
<organism evidence="1 2">
    <name type="scientific">Allacma fusca</name>
    <dbReference type="NCBI Taxonomy" id="39272"/>
    <lineage>
        <taxon>Eukaryota</taxon>
        <taxon>Metazoa</taxon>
        <taxon>Ecdysozoa</taxon>
        <taxon>Arthropoda</taxon>
        <taxon>Hexapoda</taxon>
        <taxon>Collembola</taxon>
        <taxon>Symphypleona</taxon>
        <taxon>Sminthuridae</taxon>
        <taxon>Allacma</taxon>
    </lineage>
</organism>
<dbReference type="AlphaFoldDB" id="A0A8J2P8X0"/>
<protein>
    <submittedName>
        <fullName evidence="1">Uncharacterized protein</fullName>
    </submittedName>
</protein>
<keyword evidence="2" id="KW-1185">Reference proteome</keyword>
<sequence>FRKRWAFLRNQRNISARTSLVALTHEKTMHDFTKSLFPLSTTLSNTPSG</sequence>